<accession>X1ETF9</accession>
<gene>
    <name evidence="1" type="ORF">S03H2_25789</name>
</gene>
<reference evidence="1" key="1">
    <citation type="journal article" date="2014" name="Front. Microbiol.">
        <title>High frequency of phylogenetically diverse reductive dehalogenase-homologous genes in deep subseafloor sedimentary metagenomes.</title>
        <authorList>
            <person name="Kawai M."/>
            <person name="Futagami T."/>
            <person name="Toyoda A."/>
            <person name="Takaki Y."/>
            <person name="Nishi S."/>
            <person name="Hori S."/>
            <person name="Arai W."/>
            <person name="Tsubouchi T."/>
            <person name="Morono Y."/>
            <person name="Uchiyama I."/>
            <person name="Ito T."/>
            <person name="Fujiyama A."/>
            <person name="Inagaki F."/>
            <person name="Takami H."/>
        </authorList>
    </citation>
    <scope>NUCLEOTIDE SEQUENCE</scope>
    <source>
        <strain evidence="1">Expedition CK06-06</strain>
    </source>
</reference>
<organism evidence="1">
    <name type="scientific">marine sediment metagenome</name>
    <dbReference type="NCBI Taxonomy" id="412755"/>
    <lineage>
        <taxon>unclassified sequences</taxon>
        <taxon>metagenomes</taxon>
        <taxon>ecological metagenomes</taxon>
    </lineage>
</organism>
<dbReference type="AlphaFoldDB" id="X1ETF9"/>
<comment type="caution">
    <text evidence="1">The sequence shown here is derived from an EMBL/GenBank/DDBJ whole genome shotgun (WGS) entry which is preliminary data.</text>
</comment>
<name>X1ETF9_9ZZZZ</name>
<proteinExistence type="predicted"/>
<feature type="non-terminal residue" evidence="1">
    <location>
        <position position="1"/>
    </location>
</feature>
<protein>
    <submittedName>
        <fullName evidence="1">Uncharacterized protein</fullName>
    </submittedName>
</protein>
<dbReference type="EMBL" id="BARU01014706">
    <property type="protein sequence ID" value="GAH35872.1"/>
    <property type="molecule type" value="Genomic_DNA"/>
</dbReference>
<evidence type="ECO:0000313" key="1">
    <source>
        <dbReference type="EMBL" id="GAH35872.1"/>
    </source>
</evidence>
<sequence>TGATKVAKKLLPCHLEKKWLLKLKLERDLNVPLKPYPKFNTSTLTTKIIIINTMRV</sequence>